<keyword evidence="8" id="KW-0406">Ion transport</keyword>
<dbReference type="Gene3D" id="3.40.50.720">
    <property type="entry name" value="NAD(P)-binding Rossmann-like Domain"/>
    <property type="match status" value="1"/>
</dbReference>
<dbReference type="FunFam" id="3.40.50.720:FF:000134">
    <property type="entry name" value="K(+) efflux antiporter 2 chloroplastic"/>
    <property type="match status" value="1"/>
</dbReference>
<feature type="domain" description="RCK N-terminal" evidence="12">
    <location>
        <begin position="877"/>
        <end position="994"/>
    </location>
</feature>
<feature type="transmembrane region" description="Helical" evidence="11">
    <location>
        <begin position="654"/>
        <end position="676"/>
    </location>
</feature>
<dbReference type="InterPro" id="IPR004771">
    <property type="entry name" value="K/H_exchanger"/>
</dbReference>
<dbReference type="Pfam" id="PF00999">
    <property type="entry name" value="Na_H_Exchanger"/>
    <property type="match status" value="1"/>
</dbReference>
<proteinExistence type="predicted"/>
<feature type="transmembrane region" description="Helical" evidence="11">
    <location>
        <begin position="579"/>
        <end position="600"/>
    </location>
</feature>
<dbReference type="GO" id="GO:0009507">
    <property type="term" value="C:chloroplast"/>
    <property type="evidence" value="ECO:0007669"/>
    <property type="project" value="TreeGrafter"/>
</dbReference>
<accession>A0AAW1SG63</accession>
<feature type="transmembrane region" description="Helical" evidence="11">
    <location>
        <begin position="831"/>
        <end position="850"/>
    </location>
</feature>
<name>A0AAW1SG63_9CHLO</name>
<keyword evidence="9 11" id="KW-0472">Membrane</keyword>
<sequence>MQGALSENAGLHRGFAKQCRFRRRCPRASCAQVLQFLDCRGRSGRPIRRIPGTRICAASAEVEVPSSNGHQGSAVLDAQGNIQLQDANLDSTPEELNPLKEALERALLHKDEAAGIREALEAEAQEVAQLAIGARDNLQDVRLKADEAVAEAEAAIIVKHKLTIDLDDLRATMDQDDSPAGSKGADEDVTTTLDMREVFGDDEDAPLSNIETKVWEKARKLEHASVTLENLEQRVKALEKHLSAAEVDSNRAEEVAAAAMKAAEGAVQEEMEAASVAQATQTALTNALEDLTKMEIRFQENAERSLQERTRARISAKEKAEAATSKALRTLSAPLLKQIKPETDRTDLKSDGAIAAALAEQAAAAVPTATSAQGPRTRVTQSVDEYVDDAATGPGLAERLGQVKWVAAVAIAAVAIGAVLVVFQDSAVVRGLYDQVLTAARLVAWIPGAIKGLWNKLPLPEIPHGEAGLLETIWLLLTSVVAVPLVCALPGGSPVLGFLAGGALIGPHALGIIKDVEGVRHLAELGVVFLLFNIGLELSLERLRSMQKYVFGMGTAQFVLTLSAVAVTASVAAGVSGPAAVILGGGLALSSTAVAMQVLQDRGETGSRHGRATFAILLLQDLAVVVLLMLVPLLAPQEGAPQGAAGMQRIAKALGIAAIKAITCIVSLIAGGRVLLRPLYRFISKLGNEDIFQATTILVVLGTSMMTQLAGLSLALGAFLAGLLLAETEFALQVESDIAPYKGLLMGLFFMTVGMEISVGLFFAKWQTVLLGITILIVGKTAVMAAIGGAFGLSKLQSVRAGLLLAAGGEFAFVTFQEAIVHGILPADMVRQLFLVVALSMAATPFLADFGQRLGKMFEKGDMKAMQPDEGASKEMRDHVIIAGFGRVGQIIGQLLSERLIPFVALDVQAERVQAGQELDLPVYFGDAGSGAVLHSVGAHRAACAVITLDTPGANYRTVWALHKNFPNVKIYVRAHDVHHGLNLEKAGATAVVPETLEPSLQLAAAVLSQLNMPQDEVTAAIQQFRRDHISELQVLSNNSGSSLGYGFGGSLAVKEKDIGEEGNGKVDLEALKPQLA</sequence>
<dbReference type="EMBL" id="JALJOS010000001">
    <property type="protein sequence ID" value="KAK9844894.1"/>
    <property type="molecule type" value="Genomic_DNA"/>
</dbReference>
<protein>
    <recommendedName>
        <fullName evidence="12">RCK N-terminal domain-containing protein</fullName>
    </recommendedName>
</protein>
<evidence type="ECO:0000256" key="2">
    <source>
        <dbReference type="ARBA" id="ARBA00022448"/>
    </source>
</evidence>
<feature type="transmembrane region" description="Helical" evidence="11">
    <location>
        <begin position="405"/>
        <end position="423"/>
    </location>
</feature>
<evidence type="ECO:0000313" key="13">
    <source>
        <dbReference type="EMBL" id="KAK9844894.1"/>
    </source>
</evidence>
<dbReference type="Proteomes" id="UP001438707">
    <property type="component" value="Unassembled WGS sequence"/>
</dbReference>
<feature type="transmembrane region" description="Helical" evidence="11">
    <location>
        <begin position="612"/>
        <end position="634"/>
    </location>
</feature>
<feature type="transmembrane region" description="Helical" evidence="11">
    <location>
        <begin position="769"/>
        <end position="791"/>
    </location>
</feature>
<keyword evidence="4" id="KW-0633">Potassium transport</keyword>
<comment type="caution">
    <text evidence="13">The sequence shown here is derived from an EMBL/GenBank/DDBJ whole genome shotgun (WGS) entry which is preliminary data.</text>
</comment>
<evidence type="ECO:0000256" key="5">
    <source>
        <dbReference type="ARBA" id="ARBA00022692"/>
    </source>
</evidence>
<dbReference type="PROSITE" id="PS51201">
    <property type="entry name" value="RCK_N"/>
    <property type="match status" value="1"/>
</dbReference>
<reference evidence="13 14" key="1">
    <citation type="journal article" date="2024" name="Nat. Commun.">
        <title>Phylogenomics reveals the evolutionary origins of lichenization in chlorophyte algae.</title>
        <authorList>
            <person name="Puginier C."/>
            <person name="Libourel C."/>
            <person name="Otte J."/>
            <person name="Skaloud P."/>
            <person name="Haon M."/>
            <person name="Grisel S."/>
            <person name="Petersen M."/>
            <person name="Berrin J.G."/>
            <person name="Delaux P.M."/>
            <person name="Dal Grande F."/>
            <person name="Keller J."/>
        </authorList>
    </citation>
    <scope>NUCLEOTIDE SEQUENCE [LARGE SCALE GENOMIC DNA]</scope>
    <source>
        <strain evidence="13 14">SAG 2145</strain>
    </source>
</reference>
<evidence type="ECO:0000256" key="10">
    <source>
        <dbReference type="SAM" id="Coils"/>
    </source>
</evidence>
<evidence type="ECO:0000313" key="14">
    <source>
        <dbReference type="Proteomes" id="UP001438707"/>
    </source>
</evidence>
<dbReference type="SUPFAM" id="SSF51735">
    <property type="entry name" value="NAD(P)-binding Rossmann-fold domains"/>
    <property type="match status" value="1"/>
</dbReference>
<dbReference type="PANTHER" id="PTHR46157">
    <property type="entry name" value="K(+) EFFLUX ANTIPORTER 3, CHLOROPLASTIC"/>
    <property type="match status" value="1"/>
</dbReference>
<keyword evidence="7 11" id="KW-1133">Transmembrane helix</keyword>
<dbReference type="NCBIfam" id="TIGR00932">
    <property type="entry name" value="2a37"/>
    <property type="match status" value="1"/>
</dbReference>
<comment type="subcellular location">
    <subcellularLocation>
        <location evidence="1">Membrane</location>
        <topology evidence="1">Multi-pass membrane protein</topology>
    </subcellularLocation>
</comment>
<dbReference type="Gene3D" id="1.20.1530.20">
    <property type="match status" value="1"/>
</dbReference>
<evidence type="ECO:0000259" key="12">
    <source>
        <dbReference type="PROSITE" id="PS51201"/>
    </source>
</evidence>
<keyword evidence="2" id="KW-0813">Transport</keyword>
<feature type="coiled-coil region" evidence="10">
    <location>
        <begin position="221"/>
        <end position="255"/>
    </location>
</feature>
<evidence type="ECO:0000256" key="7">
    <source>
        <dbReference type="ARBA" id="ARBA00022989"/>
    </source>
</evidence>
<evidence type="ECO:0000256" key="11">
    <source>
        <dbReference type="SAM" id="Phobius"/>
    </source>
</evidence>
<keyword evidence="10" id="KW-0175">Coiled coil</keyword>
<evidence type="ECO:0000256" key="9">
    <source>
        <dbReference type="ARBA" id="ARBA00023136"/>
    </source>
</evidence>
<dbReference type="GO" id="GO:0015386">
    <property type="term" value="F:potassium:proton antiporter activity"/>
    <property type="evidence" value="ECO:0007669"/>
    <property type="project" value="TreeGrafter"/>
</dbReference>
<dbReference type="Pfam" id="PF02254">
    <property type="entry name" value="TrkA_N"/>
    <property type="match status" value="1"/>
</dbReference>
<dbReference type="InterPro" id="IPR003148">
    <property type="entry name" value="RCK_N"/>
</dbReference>
<evidence type="ECO:0000256" key="6">
    <source>
        <dbReference type="ARBA" id="ARBA00022958"/>
    </source>
</evidence>
<feature type="transmembrane region" description="Helical" evidence="11">
    <location>
        <begin position="550"/>
        <end position="573"/>
    </location>
</feature>
<organism evidence="13 14">
    <name type="scientific">Apatococcus lobatus</name>
    <dbReference type="NCBI Taxonomy" id="904363"/>
    <lineage>
        <taxon>Eukaryota</taxon>
        <taxon>Viridiplantae</taxon>
        <taxon>Chlorophyta</taxon>
        <taxon>core chlorophytes</taxon>
        <taxon>Trebouxiophyceae</taxon>
        <taxon>Chlorellales</taxon>
        <taxon>Chlorellaceae</taxon>
        <taxon>Apatococcus</taxon>
    </lineage>
</organism>
<dbReference type="InterPro" id="IPR038770">
    <property type="entry name" value="Na+/solute_symporter_sf"/>
</dbReference>
<dbReference type="AlphaFoldDB" id="A0AAW1SG63"/>
<keyword evidence="3" id="KW-0050">Antiport</keyword>
<keyword evidence="14" id="KW-1185">Reference proteome</keyword>
<keyword evidence="6" id="KW-0630">Potassium</keyword>
<dbReference type="InterPro" id="IPR006153">
    <property type="entry name" value="Cation/H_exchanger_TM"/>
</dbReference>
<feature type="transmembrane region" description="Helical" evidence="11">
    <location>
        <begin position="744"/>
        <end position="763"/>
    </location>
</feature>
<evidence type="ECO:0000256" key="1">
    <source>
        <dbReference type="ARBA" id="ARBA00004141"/>
    </source>
</evidence>
<evidence type="ECO:0000256" key="3">
    <source>
        <dbReference type="ARBA" id="ARBA00022449"/>
    </source>
</evidence>
<dbReference type="InterPro" id="IPR036291">
    <property type="entry name" value="NAD(P)-bd_dom_sf"/>
</dbReference>
<dbReference type="PANTHER" id="PTHR46157:SF2">
    <property type="entry name" value="K(+) EFFLUX ANTIPORTER 1, CHLOROPLASTIC-RELATED"/>
    <property type="match status" value="1"/>
</dbReference>
<dbReference type="GO" id="GO:0016020">
    <property type="term" value="C:membrane"/>
    <property type="evidence" value="ECO:0007669"/>
    <property type="project" value="UniProtKB-SubCell"/>
</dbReference>
<keyword evidence="5 11" id="KW-0812">Transmembrane</keyword>
<gene>
    <name evidence="13" type="ORF">WJX74_008274</name>
</gene>
<evidence type="ECO:0000256" key="8">
    <source>
        <dbReference type="ARBA" id="ARBA00023065"/>
    </source>
</evidence>
<feature type="transmembrane region" description="Helical" evidence="11">
    <location>
        <begin position="803"/>
        <end position="825"/>
    </location>
</feature>
<evidence type="ECO:0000256" key="4">
    <source>
        <dbReference type="ARBA" id="ARBA00022538"/>
    </source>
</evidence>